<evidence type="ECO:0000259" key="1">
    <source>
        <dbReference type="Pfam" id="PF03190"/>
    </source>
</evidence>
<dbReference type="PANTHER" id="PTHR42899:SF1">
    <property type="entry name" value="SPERMATOGENESIS-ASSOCIATED PROTEIN 20"/>
    <property type="match status" value="1"/>
</dbReference>
<evidence type="ECO:0000313" key="3">
    <source>
        <dbReference type="Proteomes" id="UP000067626"/>
    </source>
</evidence>
<dbReference type="PIRSF" id="PIRSF006402">
    <property type="entry name" value="UCP006402_thioredoxin"/>
    <property type="match status" value="1"/>
</dbReference>
<dbReference type="Gene3D" id="1.50.10.10">
    <property type="match status" value="2"/>
</dbReference>
<proteinExistence type="predicted"/>
<dbReference type="InterPro" id="IPR024705">
    <property type="entry name" value="Ssp411"/>
</dbReference>
<feature type="domain" description="Spermatogenesis-associated protein 20-like TRX" evidence="1">
    <location>
        <begin position="53"/>
        <end position="213"/>
    </location>
</feature>
<organism evidence="2 3">
    <name type="scientific">Chondromyces crocatus</name>
    <dbReference type="NCBI Taxonomy" id="52"/>
    <lineage>
        <taxon>Bacteria</taxon>
        <taxon>Pseudomonadati</taxon>
        <taxon>Myxococcota</taxon>
        <taxon>Polyangia</taxon>
        <taxon>Polyangiales</taxon>
        <taxon>Polyangiaceae</taxon>
        <taxon>Chondromyces</taxon>
    </lineage>
</organism>
<dbReference type="KEGG" id="ccro:CMC5_032870"/>
<accession>A0A0K1EE48</accession>
<sequence length="731" mass="80965">MSEVQNATLVSALPGAAELPADLTRRLAEALTAKGPGYVPRTHHLKEGRPEYTNRLLLEGSPYLLQHAHNPVNWYPWGDEAFEDARRLDRPVLISIGYSTCHWCHVMEGESFEDVQIAQFLNENYVCIKVDREERPDVDAIYMSAVQALTGSGGWPLNVFLTPGRAPFFGGTYFPPRDGARGMRKGFLSILAELLTVYHQDRERIERAASDLSGIVRDLLSAQAVPADVDAPDASPIAAAMSAYKRSFDGTHGGLARAPKFPSQLPLRLLLRVSRRTGDADVLQMATLTLEKMASGGMYDQVGGGFHRYSTDPEWLVPHFEKMLYDNALLAVAYAEAHQATGRPDFARVTREVLDYVLREMTAPEGGFYSATDADSEGEEGRFFVWTPAELKEALGSEAERFMRYYGVTESGNFEGRNILHVREPDEAEHAALAAARSKLYALREQRIAPLRDDKILTSWNGLMISGFAAGALALGDARYAQAGSRAADFLLTHLRESGRLRRSFLNGKSQFNAYLDDYAFLIQGLLDLYEVTFEGRWLREALALAEVVETHHADPQTGGWFMTSDDHEQLLAREKPAYDGAEPSGNSVHLLNVLRLGELTSEDRFRTLGERAFKAFAPQLTERPLALSDMLLALDFWTDAPREIVLVWPDGDETPKALVDVLRKTFLPNRIVVGGTERALGELTAQVPLVEGKRALGGAPTVFVCERGRCEAPTTDPAVFADQLQVTKGY</sequence>
<name>A0A0K1EE48_CHOCO</name>
<dbReference type="PATRIC" id="fig|52.7.peg.3612"/>
<dbReference type="Pfam" id="PF03190">
    <property type="entry name" value="Thioredox_DsbH"/>
    <property type="match status" value="1"/>
</dbReference>
<dbReference type="InterPro" id="IPR012341">
    <property type="entry name" value="6hp_glycosidase-like_sf"/>
</dbReference>
<dbReference type="SUPFAM" id="SSF48208">
    <property type="entry name" value="Six-hairpin glycosidases"/>
    <property type="match status" value="1"/>
</dbReference>
<dbReference type="PANTHER" id="PTHR42899">
    <property type="entry name" value="SPERMATOGENESIS-ASSOCIATED PROTEIN 20"/>
    <property type="match status" value="1"/>
</dbReference>
<dbReference type="Gene3D" id="3.40.30.10">
    <property type="entry name" value="Glutaredoxin"/>
    <property type="match status" value="1"/>
</dbReference>
<dbReference type="STRING" id="52.CMC5_032870"/>
<keyword evidence="3" id="KW-1185">Reference proteome</keyword>
<gene>
    <name evidence="2" type="ORF">CMC5_032870</name>
</gene>
<protein>
    <recommendedName>
        <fullName evidence="1">Spermatogenesis-associated protein 20-like TRX domain-containing protein</fullName>
    </recommendedName>
</protein>
<dbReference type="CDD" id="cd02955">
    <property type="entry name" value="SSP411"/>
    <property type="match status" value="1"/>
</dbReference>
<dbReference type="InterPro" id="IPR036249">
    <property type="entry name" value="Thioredoxin-like_sf"/>
</dbReference>
<dbReference type="EMBL" id="CP012159">
    <property type="protein sequence ID" value="AKT39140.1"/>
    <property type="molecule type" value="Genomic_DNA"/>
</dbReference>
<dbReference type="Proteomes" id="UP000067626">
    <property type="component" value="Chromosome"/>
</dbReference>
<evidence type="ECO:0000313" key="2">
    <source>
        <dbReference type="EMBL" id="AKT39140.1"/>
    </source>
</evidence>
<dbReference type="InterPro" id="IPR004879">
    <property type="entry name" value="Ssp411-like_TRX"/>
</dbReference>
<dbReference type="InterPro" id="IPR008928">
    <property type="entry name" value="6-hairpin_glycosidase_sf"/>
</dbReference>
<dbReference type="AlphaFoldDB" id="A0A0K1EE48"/>
<dbReference type="SUPFAM" id="SSF52833">
    <property type="entry name" value="Thioredoxin-like"/>
    <property type="match status" value="1"/>
</dbReference>
<dbReference type="GO" id="GO:0005975">
    <property type="term" value="P:carbohydrate metabolic process"/>
    <property type="evidence" value="ECO:0007669"/>
    <property type="project" value="InterPro"/>
</dbReference>
<reference evidence="2 3" key="1">
    <citation type="submission" date="2015-07" db="EMBL/GenBank/DDBJ databases">
        <title>Genome analysis of myxobacterium Chondromyces crocatus Cm c5 reveals a high potential for natural compound synthesis and the genetic basis for the loss of fruiting body formation.</title>
        <authorList>
            <person name="Zaburannyi N."/>
            <person name="Bunk B."/>
            <person name="Maier J."/>
            <person name="Overmann J."/>
            <person name="Mueller R."/>
        </authorList>
    </citation>
    <scope>NUCLEOTIDE SEQUENCE [LARGE SCALE GENOMIC DNA]</scope>
    <source>
        <strain evidence="2 3">Cm c5</strain>
    </source>
</reference>